<evidence type="ECO:0000256" key="1">
    <source>
        <dbReference type="SAM" id="SignalP"/>
    </source>
</evidence>
<sequence length="181" mass="18540">MRIRTVLVLSTAATALLLAVPQSGSAAPRPAKAAAQAAKAAQPAKCAEKALRLRAEQSADPTVVHISVTNRSTRVCTVDRIPTVTFGDLDGAALPTPAGESGPYRIGAGRTAYAAVRTIADPGDPEARRVGSIGVSANPAYVGRSFTAKELGAGDAVLVWEPVTTWWKPSVAAADKALGLS</sequence>
<dbReference type="EMBL" id="BMMM01000001">
    <property type="protein sequence ID" value="GGN47919.1"/>
    <property type="molecule type" value="Genomic_DNA"/>
</dbReference>
<evidence type="ECO:0000259" key="2">
    <source>
        <dbReference type="Pfam" id="PF14016"/>
    </source>
</evidence>
<comment type="caution">
    <text evidence="3">The sequence shown here is derived from an EMBL/GenBank/DDBJ whole genome shotgun (WGS) entry which is preliminary data.</text>
</comment>
<proteinExistence type="predicted"/>
<dbReference type="Proteomes" id="UP000600365">
    <property type="component" value="Unassembled WGS sequence"/>
</dbReference>
<feature type="signal peptide" evidence="1">
    <location>
        <begin position="1"/>
        <end position="26"/>
    </location>
</feature>
<dbReference type="InterPro" id="IPR025326">
    <property type="entry name" value="DUF4232"/>
</dbReference>
<reference evidence="3 4" key="1">
    <citation type="journal article" date="2014" name="Int. J. Syst. Evol. Microbiol.">
        <title>Complete genome sequence of Corynebacterium casei LMG S-19264T (=DSM 44701T), isolated from a smear-ripened cheese.</title>
        <authorList>
            <consortium name="US DOE Joint Genome Institute (JGI-PGF)"/>
            <person name="Walter F."/>
            <person name="Albersmeier A."/>
            <person name="Kalinowski J."/>
            <person name="Ruckert C."/>
        </authorList>
    </citation>
    <scope>NUCLEOTIDE SEQUENCE [LARGE SCALE GENOMIC DNA]</scope>
    <source>
        <strain evidence="3 4">CGMCC 4.7111</strain>
    </source>
</reference>
<protein>
    <recommendedName>
        <fullName evidence="2">DUF4232 domain-containing protein</fullName>
    </recommendedName>
</protein>
<dbReference type="Pfam" id="PF14016">
    <property type="entry name" value="DUF4232"/>
    <property type="match status" value="1"/>
</dbReference>
<feature type="domain" description="DUF4232" evidence="2">
    <location>
        <begin position="46"/>
        <end position="167"/>
    </location>
</feature>
<gene>
    <name evidence="3" type="ORF">GCM10011579_000060</name>
</gene>
<evidence type="ECO:0000313" key="3">
    <source>
        <dbReference type="EMBL" id="GGN47919.1"/>
    </source>
</evidence>
<name>A0A918CY86_9ACTN</name>
<keyword evidence="4" id="KW-1185">Reference proteome</keyword>
<feature type="chain" id="PRO_5037733914" description="DUF4232 domain-containing protein" evidence="1">
    <location>
        <begin position="27"/>
        <end position="181"/>
    </location>
</feature>
<accession>A0A918CY86</accession>
<keyword evidence="1" id="KW-0732">Signal</keyword>
<dbReference type="RefSeq" id="WP_189183714.1">
    <property type="nucleotide sequence ID" value="NZ_BMMM01000001.1"/>
</dbReference>
<organism evidence="3 4">
    <name type="scientific">Streptomyces albiflavescens</name>
    <dbReference type="NCBI Taxonomy" id="1623582"/>
    <lineage>
        <taxon>Bacteria</taxon>
        <taxon>Bacillati</taxon>
        <taxon>Actinomycetota</taxon>
        <taxon>Actinomycetes</taxon>
        <taxon>Kitasatosporales</taxon>
        <taxon>Streptomycetaceae</taxon>
        <taxon>Streptomyces</taxon>
    </lineage>
</organism>
<dbReference type="AlphaFoldDB" id="A0A918CY86"/>
<evidence type="ECO:0000313" key="4">
    <source>
        <dbReference type="Proteomes" id="UP000600365"/>
    </source>
</evidence>